<sequence length="114" mass="11714">MADNSTYYPDGAHAAPRRESALPEWLRLAGALDPVAPGAEGFASTALADDRDSAHASAGGRHRARRMAAVVVVLALCALVGVIAGTGAFVMAVALGAAIATAWWAAIAIRVHRR</sequence>
<keyword evidence="1" id="KW-0812">Transmembrane</keyword>
<dbReference type="EMBL" id="JAUHQA010000001">
    <property type="protein sequence ID" value="MDN4480958.1"/>
    <property type="molecule type" value="Genomic_DNA"/>
</dbReference>
<dbReference type="Proteomes" id="UP001172708">
    <property type="component" value="Unassembled WGS sequence"/>
</dbReference>
<proteinExistence type="predicted"/>
<protein>
    <submittedName>
        <fullName evidence="2">Uncharacterized protein</fullName>
    </submittedName>
</protein>
<evidence type="ECO:0000313" key="3">
    <source>
        <dbReference type="Proteomes" id="UP001172708"/>
    </source>
</evidence>
<name>A0ABT8GHP9_9MICO</name>
<reference evidence="2" key="1">
    <citation type="submission" date="2023-06" db="EMBL/GenBank/DDBJ databases">
        <title>Egi l300058.</title>
        <authorList>
            <person name="Gao L."/>
            <person name="Fang B.-Z."/>
            <person name="Li W.-J."/>
        </authorList>
    </citation>
    <scope>NUCLEOTIDE SEQUENCE</scope>
    <source>
        <strain evidence="2">EGI L300058</strain>
    </source>
</reference>
<feature type="transmembrane region" description="Helical" evidence="1">
    <location>
        <begin position="67"/>
        <end position="84"/>
    </location>
</feature>
<comment type="caution">
    <text evidence="2">The sequence shown here is derived from an EMBL/GenBank/DDBJ whole genome shotgun (WGS) entry which is preliminary data.</text>
</comment>
<feature type="transmembrane region" description="Helical" evidence="1">
    <location>
        <begin position="90"/>
        <end position="109"/>
    </location>
</feature>
<gene>
    <name evidence="2" type="ORF">QQX02_08500</name>
</gene>
<dbReference type="RefSeq" id="WP_301142432.1">
    <property type="nucleotide sequence ID" value="NZ_JAUHQA010000001.1"/>
</dbReference>
<keyword evidence="3" id="KW-1185">Reference proteome</keyword>
<organism evidence="2 3">
    <name type="scientific">Demequina muriae</name>
    <dbReference type="NCBI Taxonomy" id="3051664"/>
    <lineage>
        <taxon>Bacteria</taxon>
        <taxon>Bacillati</taxon>
        <taxon>Actinomycetota</taxon>
        <taxon>Actinomycetes</taxon>
        <taxon>Micrococcales</taxon>
        <taxon>Demequinaceae</taxon>
        <taxon>Demequina</taxon>
    </lineage>
</organism>
<keyword evidence="1" id="KW-1133">Transmembrane helix</keyword>
<keyword evidence="1" id="KW-0472">Membrane</keyword>
<accession>A0ABT8GHP9</accession>
<evidence type="ECO:0000313" key="2">
    <source>
        <dbReference type="EMBL" id="MDN4480958.1"/>
    </source>
</evidence>
<evidence type="ECO:0000256" key="1">
    <source>
        <dbReference type="SAM" id="Phobius"/>
    </source>
</evidence>